<protein>
    <submittedName>
        <fullName evidence="2">Uncharacterized protein</fullName>
    </submittedName>
</protein>
<feature type="region of interest" description="Disordered" evidence="1">
    <location>
        <begin position="65"/>
        <end position="85"/>
    </location>
</feature>
<dbReference type="AlphaFoldDB" id="A0AAV7T6V7"/>
<dbReference type="Proteomes" id="UP001066276">
    <property type="component" value="Chromosome 4_1"/>
</dbReference>
<gene>
    <name evidence="2" type="ORF">NDU88_004237</name>
</gene>
<feature type="region of interest" description="Disordered" evidence="1">
    <location>
        <begin position="132"/>
        <end position="177"/>
    </location>
</feature>
<evidence type="ECO:0000313" key="2">
    <source>
        <dbReference type="EMBL" id="KAJ1172390.1"/>
    </source>
</evidence>
<keyword evidence="3" id="KW-1185">Reference proteome</keyword>
<reference evidence="2" key="1">
    <citation type="journal article" date="2022" name="bioRxiv">
        <title>Sequencing and chromosome-scale assembly of the giantPleurodeles waltlgenome.</title>
        <authorList>
            <person name="Brown T."/>
            <person name="Elewa A."/>
            <person name="Iarovenko S."/>
            <person name="Subramanian E."/>
            <person name="Araus A.J."/>
            <person name="Petzold A."/>
            <person name="Susuki M."/>
            <person name="Suzuki K.-i.T."/>
            <person name="Hayashi T."/>
            <person name="Toyoda A."/>
            <person name="Oliveira C."/>
            <person name="Osipova E."/>
            <person name="Leigh N.D."/>
            <person name="Simon A."/>
            <person name="Yun M.H."/>
        </authorList>
    </citation>
    <scope>NUCLEOTIDE SEQUENCE</scope>
    <source>
        <strain evidence="2">20211129_DDA</strain>
        <tissue evidence="2">Liver</tissue>
    </source>
</reference>
<evidence type="ECO:0000256" key="1">
    <source>
        <dbReference type="SAM" id="MobiDB-lite"/>
    </source>
</evidence>
<feature type="compositionally biased region" description="Low complexity" evidence="1">
    <location>
        <begin position="69"/>
        <end position="84"/>
    </location>
</feature>
<feature type="non-terminal residue" evidence="2">
    <location>
        <position position="1"/>
    </location>
</feature>
<sequence length="238" mass="24924">EEVRLPFPPGEKDSFCPYVLFSESVGERGALLSLHGSASRTLRVPLQCRSPGACASSSRVKCRPSSDLSQLYSGQPSGPSSLPSTLARASLLGDAISPEYLKKAQSRHNDPPSRECLKGTWRGLAEGGLAATGRVSPSLGTSRAHPSQPEQASRGGRRAHPGAPVLPRASRPARPVHLARPCSRATLSLLPLALVNISIPSLSSAFCTSPHSIICLALVELSGLHSSPARLGALLHSP</sequence>
<organism evidence="2 3">
    <name type="scientific">Pleurodeles waltl</name>
    <name type="common">Iberian ribbed newt</name>
    <dbReference type="NCBI Taxonomy" id="8319"/>
    <lineage>
        <taxon>Eukaryota</taxon>
        <taxon>Metazoa</taxon>
        <taxon>Chordata</taxon>
        <taxon>Craniata</taxon>
        <taxon>Vertebrata</taxon>
        <taxon>Euteleostomi</taxon>
        <taxon>Amphibia</taxon>
        <taxon>Batrachia</taxon>
        <taxon>Caudata</taxon>
        <taxon>Salamandroidea</taxon>
        <taxon>Salamandridae</taxon>
        <taxon>Pleurodelinae</taxon>
        <taxon>Pleurodeles</taxon>
    </lineage>
</organism>
<accession>A0AAV7T6V7</accession>
<dbReference type="EMBL" id="JANPWB010000007">
    <property type="protein sequence ID" value="KAJ1172390.1"/>
    <property type="molecule type" value="Genomic_DNA"/>
</dbReference>
<proteinExistence type="predicted"/>
<name>A0AAV7T6V7_PLEWA</name>
<feature type="compositionally biased region" description="Polar residues" evidence="1">
    <location>
        <begin position="138"/>
        <end position="151"/>
    </location>
</feature>
<comment type="caution">
    <text evidence="2">The sequence shown here is derived from an EMBL/GenBank/DDBJ whole genome shotgun (WGS) entry which is preliminary data.</text>
</comment>
<evidence type="ECO:0000313" key="3">
    <source>
        <dbReference type="Proteomes" id="UP001066276"/>
    </source>
</evidence>